<dbReference type="EMBL" id="JAWHTF010000001">
    <property type="protein sequence ID" value="MDU8884844.1"/>
    <property type="molecule type" value="Genomic_DNA"/>
</dbReference>
<evidence type="ECO:0000313" key="2">
    <source>
        <dbReference type="EMBL" id="MDU8884844.1"/>
    </source>
</evidence>
<dbReference type="Gene3D" id="2.40.70.10">
    <property type="entry name" value="Acid Proteases"/>
    <property type="match status" value="1"/>
</dbReference>
<protein>
    <submittedName>
        <fullName evidence="2">RimK/LysX family protein</fullName>
    </submittedName>
</protein>
<evidence type="ECO:0000259" key="1">
    <source>
        <dbReference type="Pfam" id="PF05618"/>
    </source>
</evidence>
<organism evidence="2 3">
    <name type="scientific">Gilvirhabdus luticola</name>
    <dbReference type="NCBI Taxonomy" id="3079858"/>
    <lineage>
        <taxon>Bacteria</taxon>
        <taxon>Pseudomonadati</taxon>
        <taxon>Bacteroidota</taxon>
        <taxon>Flavobacteriia</taxon>
        <taxon>Flavobacteriales</taxon>
        <taxon>Flavobacteriaceae</taxon>
        <taxon>Gilvirhabdus</taxon>
    </lineage>
</organism>
<evidence type="ECO:0000313" key="3">
    <source>
        <dbReference type="Proteomes" id="UP001268651"/>
    </source>
</evidence>
<proteinExistence type="predicted"/>
<dbReference type="Proteomes" id="UP001268651">
    <property type="component" value="Unassembled WGS sequence"/>
</dbReference>
<dbReference type="SUPFAM" id="SSF50630">
    <property type="entry name" value="Acid proteases"/>
    <property type="match status" value="1"/>
</dbReference>
<dbReference type="InterPro" id="IPR008503">
    <property type="entry name" value="Asp_endopeptidase"/>
</dbReference>
<dbReference type="RefSeq" id="WP_316660624.1">
    <property type="nucleotide sequence ID" value="NZ_JAWHTF010000001.1"/>
</dbReference>
<dbReference type="PANTHER" id="PTHR38037">
    <property type="entry name" value="ZN_PROTEASE DOMAIN-CONTAINING PROTEIN"/>
    <property type="match status" value="1"/>
</dbReference>
<reference evidence="2 3" key="1">
    <citation type="submission" date="2023-10" db="EMBL/GenBank/DDBJ databases">
        <title>Marimonas sp. nov. isolated from tidal mud flat.</title>
        <authorList>
            <person name="Jaincy N.J."/>
            <person name="Srinivasan S."/>
            <person name="Lee S.-S."/>
        </authorList>
    </citation>
    <scope>NUCLEOTIDE SEQUENCE [LARGE SCALE GENOMIC DNA]</scope>
    <source>
        <strain evidence="2 3">MJ-SS3</strain>
    </source>
</reference>
<dbReference type="InterPro" id="IPR021109">
    <property type="entry name" value="Peptidase_aspartic_dom_sf"/>
</dbReference>
<feature type="domain" description="Retropepsin-like aspartic endopeptidase" evidence="1">
    <location>
        <begin position="7"/>
        <end position="135"/>
    </location>
</feature>
<accession>A0ABU3U362</accession>
<gene>
    <name evidence="2" type="ORF">RXV94_01645</name>
</gene>
<comment type="caution">
    <text evidence="2">The sequence shown here is derived from an EMBL/GenBank/DDBJ whole genome shotgun (WGS) entry which is preliminary data.</text>
</comment>
<keyword evidence="3" id="KW-1185">Reference proteome</keyword>
<dbReference type="Pfam" id="PF05618">
    <property type="entry name" value="Zn_protease"/>
    <property type="match status" value="1"/>
</dbReference>
<dbReference type="PANTHER" id="PTHR38037:SF2">
    <property type="entry name" value="ATP-DEPENDENT ZINC PROTEASE DOMAIN-CONTAINING PROTEIN-RELATED"/>
    <property type="match status" value="1"/>
</dbReference>
<sequence length="170" mass="19600">MNKQIIGRVDILDFPELGLSKIDVKIDTGAYTSAIHCSKITEKNNVLLCTFFSEGHPNFSNKTVLFTNFSKTDVKSSNGFKENRYKIKSEVVFFGKTYKIYLTLSTRDDMKFPVLIGRQFLKDKFLVDVNQKHVSYNHNILNKNLITNSYPQSKETIQFPVEFKNIISLN</sequence>
<name>A0ABU3U362_9FLAO</name>